<dbReference type="InterPro" id="IPR027417">
    <property type="entry name" value="P-loop_NTPase"/>
</dbReference>
<evidence type="ECO:0000259" key="6">
    <source>
        <dbReference type="PROSITE" id="PS51198"/>
    </source>
</evidence>
<evidence type="ECO:0000313" key="8">
    <source>
        <dbReference type="Proteomes" id="UP001651690"/>
    </source>
</evidence>
<dbReference type="Gene3D" id="3.40.50.300">
    <property type="entry name" value="P-loop containing nucleotide triphosphate hydrolases"/>
    <property type="match status" value="3"/>
</dbReference>
<keyword evidence="1 5" id="KW-0547">Nucleotide-binding</keyword>
<dbReference type="SUPFAM" id="SSF52540">
    <property type="entry name" value="P-loop containing nucleoside triphosphate hydrolases"/>
    <property type="match status" value="1"/>
</dbReference>
<proteinExistence type="predicted"/>
<dbReference type="EMBL" id="JANDBD010000001">
    <property type="protein sequence ID" value="MCP9271105.1"/>
    <property type="molecule type" value="Genomic_DNA"/>
</dbReference>
<feature type="binding site" evidence="5">
    <location>
        <begin position="232"/>
        <end position="239"/>
    </location>
    <ligand>
        <name>ATP</name>
        <dbReference type="ChEBI" id="CHEBI:30616"/>
    </ligand>
</feature>
<keyword evidence="8" id="KW-1185">Reference proteome</keyword>
<keyword evidence="4 5" id="KW-0067">ATP-binding</keyword>
<sequence>MLLVATESALKEIVASGATISDMDEKSELHPDLTCLTHNEAIIILHRGDDETSKRIFFAVPQTLIEFGGRVEPAEALVLERLLSFLARLTAKKIVTPPSWNQENHGSYITFYAASRDKIFGSPRWLSEVKTQKDVCLWELFDAGQQIDFKGYSPPNDKYDRITTSWHRLLDRARSQFGPAQSAGPQVEVELSKPRFADVTQDLKFSGWMKRLTHGQRIFVTQSPQHSIKLRGPAGSGKTLTLILKAMNELRRSRESGDSIQILVITHTWALAGEIDEMIARLSEQGEAESITVLPLVAVAQEILPHDLWDDSLEVVGDDSLSGKEAQLEVIEEILDRFCRGDWLTFTETVSDELRARIESADISERRALVWDLMIEFSCVFGADGIFPNTLDAESRYLRLARVPWMMPLSGDQDKRLVLYLYRKFFNEFDAQGKATSDQLVNELLNYFESMVWNRRRTLRGYDEIYVDEFHLFNAQERQMLKYMTRSTMDLPRIFMALDPRQSPWESYVRSEETTPSSTVRSDDPLNDVSAVDLIDVHRYTPQILNLVKHIHLEYPNLDLGADWQMSFSDITSSAEDGSVPLVVTCGTRGAEGNEIYSRISALGPTVQAAIAIVDEKQLGQYTFIAEGLSQRGFKTKVLTSRDDVNAVQYRRRGVVLAPAEYLAGLQFETVFIGGLPEFSVGVVNQSYRRRRALSMLYVAVTRASRTIELFVNDDNGGMPHLLRTAQDRQIVRVVEGPRV</sequence>
<accession>A0ABT1LW31</accession>
<feature type="domain" description="UvrD-like helicase ATP-binding" evidence="6">
    <location>
        <begin position="211"/>
        <end position="541"/>
    </location>
</feature>
<dbReference type="RefSeq" id="WP_255058076.1">
    <property type="nucleotide sequence ID" value="NZ_JANDBD010000001.1"/>
</dbReference>
<dbReference type="InterPro" id="IPR014016">
    <property type="entry name" value="UvrD-like_ATP-bd"/>
</dbReference>
<reference evidence="7 8" key="1">
    <citation type="submission" date="2022-06" db="EMBL/GenBank/DDBJ databases">
        <title>Mycolicibacterium sp. CAU 1645 isolated from seawater.</title>
        <authorList>
            <person name="Kim W."/>
        </authorList>
    </citation>
    <scope>NUCLEOTIDE SEQUENCE [LARGE SCALE GENOMIC DNA]</scope>
    <source>
        <strain evidence="7 8">CAU 1645</strain>
    </source>
</reference>
<keyword evidence="2 5" id="KW-0378">Hydrolase</keyword>
<dbReference type="PROSITE" id="PS51198">
    <property type="entry name" value="UVRD_HELICASE_ATP_BIND"/>
    <property type="match status" value="1"/>
</dbReference>
<organism evidence="7 8">
    <name type="scientific">Mycolicibacterium arenosum</name>
    <dbReference type="NCBI Taxonomy" id="2952157"/>
    <lineage>
        <taxon>Bacteria</taxon>
        <taxon>Bacillati</taxon>
        <taxon>Actinomycetota</taxon>
        <taxon>Actinomycetes</taxon>
        <taxon>Mycobacteriales</taxon>
        <taxon>Mycobacteriaceae</taxon>
        <taxon>Mycolicibacterium</taxon>
    </lineage>
</organism>
<keyword evidence="3 5" id="KW-0347">Helicase</keyword>
<dbReference type="Proteomes" id="UP001651690">
    <property type="component" value="Unassembled WGS sequence"/>
</dbReference>
<protein>
    <submittedName>
        <fullName evidence="7">ATP-binding domain-containing protein</fullName>
    </submittedName>
</protein>
<evidence type="ECO:0000256" key="5">
    <source>
        <dbReference type="PROSITE-ProRule" id="PRU00560"/>
    </source>
</evidence>
<evidence type="ECO:0000256" key="1">
    <source>
        <dbReference type="ARBA" id="ARBA00022741"/>
    </source>
</evidence>
<dbReference type="Pfam" id="PF00580">
    <property type="entry name" value="UvrD-helicase"/>
    <property type="match status" value="1"/>
</dbReference>
<evidence type="ECO:0000256" key="2">
    <source>
        <dbReference type="ARBA" id="ARBA00022801"/>
    </source>
</evidence>
<dbReference type="GO" id="GO:0005524">
    <property type="term" value="F:ATP binding"/>
    <property type="evidence" value="ECO:0007669"/>
    <property type="project" value="UniProtKB-KW"/>
</dbReference>
<evidence type="ECO:0000313" key="7">
    <source>
        <dbReference type="EMBL" id="MCP9271105.1"/>
    </source>
</evidence>
<name>A0ABT1LW31_9MYCO</name>
<evidence type="ECO:0000256" key="3">
    <source>
        <dbReference type="ARBA" id="ARBA00022806"/>
    </source>
</evidence>
<gene>
    <name evidence="7" type="ORF">NM203_02765</name>
</gene>
<evidence type="ECO:0000256" key="4">
    <source>
        <dbReference type="ARBA" id="ARBA00022840"/>
    </source>
</evidence>
<comment type="caution">
    <text evidence="7">The sequence shown here is derived from an EMBL/GenBank/DDBJ whole genome shotgun (WGS) entry which is preliminary data.</text>
</comment>